<name>A0AAV5NZN1_9VIBR</name>
<evidence type="ECO:0000259" key="1">
    <source>
        <dbReference type="PROSITE" id="PS51831"/>
    </source>
</evidence>
<dbReference type="InterPro" id="IPR006674">
    <property type="entry name" value="HD_domain"/>
</dbReference>
<dbReference type="AlphaFoldDB" id="A0AAV5NZN1"/>
<gene>
    <name evidence="2" type="ORF">GCM10007932_55090</name>
</gene>
<accession>A0AAV5NZN1</accession>
<dbReference type="PANTHER" id="PTHR33594:SF1">
    <property type="entry name" value="HD_PDEASE DOMAIN-CONTAINING PROTEIN"/>
    <property type="match status" value="1"/>
</dbReference>
<sequence length="211" mass="24070">MSLALKYEKDCIEFITKEMVTDSAHDLQHIFRVVKTAKSLADKEQADINIVLPAAYLHDCFTYPKDHPERHLSAQIAADKACEFLRSIEYPSHYLDDIHHAIMAHSFSAELTPKTKEAKVVQDADRLDALGAIGVTRCIQVSSAFGSDLYHPDDMFAQHRPLDDKRYTIDHFEVKLFKIAETMNTLSAKKEAQKRVAFMKSYLLQLQNEAE</sequence>
<dbReference type="InterPro" id="IPR003607">
    <property type="entry name" value="HD/PDEase_dom"/>
</dbReference>
<evidence type="ECO:0000313" key="2">
    <source>
        <dbReference type="EMBL" id="GLQ76146.1"/>
    </source>
</evidence>
<proteinExistence type="predicted"/>
<dbReference type="CDD" id="cd00077">
    <property type="entry name" value="HDc"/>
    <property type="match status" value="1"/>
</dbReference>
<dbReference type="PANTHER" id="PTHR33594">
    <property type="entry name" value="SUPERFAMILY HYDROLASE, PUTATIVE (AFU_ORTHOLOGUE AFUA_1G03035)-RELATED"/>
    <property type="match status" value="1"/>
</dbReference>
<dbReference type="RefSeq" id="WP_224055740.1">
    <property type="nucleotide sequence ID" value="NZ_AP025145.1"/>
</dbReference>
<protein>
    <submittedName>
        <fullName evidence="2">Phosphohydrolase</fullName>
    </submittedName>
</protein>
<dbReference type="Gene3D" id="1.10.3210.50">
    <property type="match status" value="1"/>
</dbReference>
<dbReference type="SMART" id="SM00471">
    <property type="entry name" value="HDc"/>
    <property type="match status" value="1"/>
</dbReference>
<organism evidence="2 3">
    <name type="scientific">Vibrio penaeicida</name>
    <dbReference type="NCBI Taxonomy" id="104609"/>
    <lineage>
        <taxon>Bacteria</taxon>
        <taxon>Pseudomonadati</taxon>
        <taxon>Pseudomonadota</taxon>
        <taxon>Gammaproteobacteria</taxon>
        <taxon>Vibrionales</taxon>
        <taxon>Vibrionaceae</taxon>
        <taxon>Vibrio</taxon>
    </lineage>
</organism>
<dbReference type="Proteomes" id="UP001156690">
    <property type="component" value="Unassembled WGS sequence"/>
</dbReference>
<feature type="domain" description="HD" evidence="1">
    <location>
        <begin position="26"/>
        <end position="130"/>
    </location>
</feature>
<comment type="caution">
    <text evidence="2">The sequence shown here is derived from an EMBL/GenBank/DDBJ whole genome shotgun (WGS) entry which is preliminary data.</text>
</comment>
<reference evidence="3" key="1">
    <citation type="journal article" date="2019" name="Int. J. Syst. Evol. Microbiol.">
        <title>The Global Catalogue of Microorganisms (GCM) 10K type strain sequencing project: providing services to taxonomists for standard genome sequencing and annotation.</title>
        <authorList>
            <consortium name="The Broad Institute Genomics Platform"/>
            <consortium name="The Broad Institute Genome Sequencing Center for Infectious Disease"/>
            <person name="Wu L."/>
            <person name="Ma J."/>
        </authorList>
    </citation>
    <scope>NUCLEOTIDE SEQUENCE [LARGE SCALE GENOMIC DNA]</scope>
    <source>
        <strain evidence="3">NBRC 15640</strain>
    </source>
</reference>
<evidence type="ECO:0000313" key="3">
    <source>
        <dbReference type="Proteomes" id="UP001156690"/>
    </source>
</evidence>
<dbReference type="SUPFAM" id="SSF109604">
    <property type="entry name" value="HD-domain/PDEase-like"/>
    <property type="match status" value="1"/>
</dbReference>
<keyword evidence="3" id="KW-1185">Reference proteome</keyword>
<dbReference type="EMBL" id="BSNX01000075">
    <property type="protein sequence ID" value="GLQ76146.1"/>
    <property type="molecule type" value="Genomic_DNA"/>
</dbReference>
<dbReference type="Pfam" id="PF01966">
    <property type="entry name" value="HD"/>
    <property type="match status" value="1"/>
</dbReference>
<dbReference type="PROSITE" id="PS51831">
    <property type="entry name" value="HD"/>
    <property type="match status" value="1"/>
</dbReference>